<reference evidence="2" key="1">
    <citation type="journal article" date="2023" name="Mol. Phylogenet. Evol.">
        <title>Genome-scale phylogeny and comparative genomics of the fungal order Sordariales.</title>
        <authorList>
            <person name="Hensen N."/>
            <person name="Bonometti L."/>
            <person name="Westerberg I."/>
            <person name="Brannstrom I.O."/>
            <person name="Guillou S."/>
            <person name="Cros-Aarteil S."/>
            <person name="Calhoun S."/>
            <person name="Haridas S."/>
            <person name="Kuo A."/>
            <person name="Mondo S."/>
            <person name="Pangilinan J."/>
            <person name="Riley R."/>
            <person name="LaButti K."/>
            <person name="Andreopoulos B."/>
            <person name="Lipzen A."/>
            <person name="Chen C."/>
            <person name="Yan M."/>
            <person name="Daum C."/>
            <person name="Ng V."/>
            <person name="Clum A."/>
            <person name="Steindorff A."/>
            <person name="Ohm R.A."/>
            <person name="Martin F."/>
            <person name="Silar P."/>
            <person name="Natvig D.O."/>
            <person name="Lalanne C."/>
            <person name="Gautier V."/>
            <person name="Ament-Velasquez S.L."/>
            <person name="Kruys A."/>
            <person name="Hutchinson M.I."/>
            <person name="Powell A.J."/>
            <person name="Barry K."/>
            <person name="Miller A.N."/>
            <person name="Grigoriev I.V."/>
            <person name="Debuchy R."/>
            <person name="Gladieux P."/>
            <person name="Hiltunen Thoren M."/>
            <person name="Johannesson H."/>
        </authorList>
    </citation>
    <scope>NUCLEOTIDE SEQUENCE</scope>
    <source>
        <strain evidence="2">CBS 955.72</strain>
    </source>
</reference>
<dbReference type="EMBL" id="JAUIQD010000003">
    <property type="protein sequence ID" value="KAK3356349.1"/>
    <property type="molecule type" value="Genomic_DNA"/>
</dbReference>
<dbReference type="PANTHER" id="PTHR10622">
    <property type="entry name" value="HET DOMAIN-CONTAINING PROTEIN"/>
    <property type="match status" value="1"/>
</dbReference>
<dbReference type="PANTHER" id="PTHR10622:SF12">
    <property type="entry name" value="HET DOMAIN-CONTAINING PROTEIN"/>
    <property type="match status" value="1"/>
</dbReference>
<keyword evidence="3" id="KW-1185">Reference proteome</keyword>
<evidence type="ECO:0000313" key="2">
    <source>
        <dbReference type="EMBL" id="KAK3356349.1"/>
    </source>
</evidence>
<dbReference type="Proteomes" id="UP001275084">
    <property type="component" value="Unassembled WGS sequence"/>
</dbReference>
<evidence type="ECO:0000313" key="3">
    <source>
        <dbReference type="Proteomes" id="UP001275084"/>
    </source>
</evidence>
<accession>A0AAJ0HKB7</accession>
<gene>
    <name evidence="2" type="ORF">B0T25DRAFT_134737</name>
</gene>
<protein>
    <submittedName>
        <fullName evidence="2">Uncharacterized protein</fullName>
    </submittedName>
</protein>
<evidence type="ECO:0000256" key="1">
    <source>
        <dbReference type="SAM" id="MobiDB-lite"/>
    </source>
</evidence>
<proteinExistence type="predicted"/>
<name>A0AAJ0HKB7_9PEZI</name>
<sequence length="750" mass="84498">MSASLTHLVTEHDPRSCQPRLESAMNILRTTSHSFVSSSDYQSLQCGFIFYIWSRVSDELACHDAHLLFSVSPTQGDDGEWLSSRALVRCIVHTCSLRLEWDWALWNVHLSHLPSISANALSLEGIEIVMSSLGRFTRLWALPKFLASQRVEFFQSEWNFICVKDSNSLRDRLELLSRLSSLDAAAPVNQEALFSISPGLFLSWAEDRQTARPEDDTSILAGICGVGGWFILHPQERKPIDFHLLQQKTAGRTRLGDLSIMAWERPQREDRGLVSEMLTDSPADFIYFNSSLIWTVPLAPDTEIAFDSRGVRLQNLLSHRRVGGDAEIMFLVNATRYHLANSEYLGTMLKEAHPGPFTRSIPWKFETLCLCKEDINLRPIHVSVVDGDDAVRCWGTISRKESRILAWVNSIQQPPATGRGRPPKRSAEEMMEEWETLSYTSCLDGWSSATSSGGQEEEEDIFLLDSLPERQELLDDGHPLIHLLPVLVAYGARSWENNKISCRSHGTPVFPSPRPRKRARRGQPDPLGTLAYEESEDTASILSSSPSRVLVRPSDTPPSHDALACPFYRLSPSGHYSCLWLLHLPTMRSLIQHLIVHHRLPYYCPMCQTVFPTGADRDRHIVARCCERWGEDVTRPLGVSEDQAEKLASTSELLKAAGLGDEARWLRTWNILFPGLPNPVPDSAFLSKPREREVLALRRFWDDQGRALVSRELEKRQLIRWDYLGGGAALDALHVTVLKGILEVSGLAGE</sequence>
<dbReference type="AlphaFoldDB" id="A0AAJ0HKB7"/>
<feature type="region of interest" description="Disordered" evidence="1">
    <location>
        <begin position="506"/>
        <end position="529"/>
    </location>
</feature>
<reference evidence="2" key="2">
    <citation type="submission" date="2023-06" db="EMBL/GenBank/DDBJ databases">
        <authorList>
            <consortium name="Lawrence Berkeley National Laboratory"/>
            <person name="Haridas S."/>
            <person name="Hensen N."/>
            <person name="Bonometti L."/>
            <person name="Westerberg I."/>
            <person name="Brannstrom I.O."/>
            <person name="Guillou S."/>
            <person name="Cros-Aarteil S."/>
            <person name="Calhoun S."/>
            <person name="Kuo A."/>
            <person name="Mondo S."/>
            <person name="Pangilinan J."/>
            <person name="Riley R."/>
            <person name="Labutti K."/>
            <person name="Andreopoulos B."/>
            <person name="Lipzen A."/>
            <person name="Chen C."/>
            <person name="Yanf M."/>
            <person name="Daum C."/>
            <person name="Ng V."/>
            <person name="Clum A."/>
            <person name="Steindorff A."/>
            <person name="Ohm R."/>
            <person name="Martin F."/>
            <person name="Silar P."/>
            <person name="Natvig D."/>
            <person name="Lalanne C."/>
            <person name="Gautier V."/>
            <person name="Ament-Velasquez S.L."/>
            <person name="Kruys A."/>
            <person name="Hutchinson M.I."/>
            <person name="Powell A.J."/>
            <person name="Barry K."/>
            <person name="Miller A.N."/>
            <person name="Grigoriev I.V."/>
            <person name="Debuchy R."/>
            <person name="Gladieux P."/>
            <person name="Thoren M.H."/>
            <person name="Johannesson H."/>
        </authorList>
    </citation>
    <scope>NUCLEOTIDE SEQUENCE</scope>
    <source>
        <strain evidence="2">CBS 955.72</strain>
    </source>
</reference>
<organism evidence="2 3">
    <name type="scientific">Lasiosphaeria hispida</name>
    <dbReference type="NCBI Taxonomy" id="260671"/>
    <lineage>
        <taxon>Eukaryota</taxon>
        <taxon>Fungi</taxon>
        <taxon>Dikarya</taxon>
        <taxon>Ascomycota</taxon>
        <taxon>Pezizomycotina</taxon>
        <taxon>Sordariomycetes</taxon>
        <taxon>Sordariomycetidae</taxon>
        <taxon>Sordariales</taxon>
        <taxon>Lasiosphaeriaceae</taxon>
        <taxon>Lasiosphaeria</taxon>
    </lineage>
</organism>
<comment type="caution">
    <text evidence="2">The sequence shown here is derived from an EMBL/GenBank/DDBJ whole genome shotgun (WGS) entry which is preliminary data.</text>
</comment>